<evidence type="ECO:0000256" key="1">
    <source>
        <dbReference type="ARBA" id="ARBA00004370"/>
    </source>
</evidence>
<evidence type="ECO:0000256" key="4">
    <source>
        <dbReference type="ARBA" id="ARBA00022448"/>
    </source>
</evidence>
<dbReference type="InterPro" id="IPR000711">
    <property type="entry name" value="ATPase_OSCP/dsu"/>
</dbReference>
<keyword evidence="8" id="KW-0066">ATP synthesis</keyword>
<dbReference type="GO" id="GO:1902600">
    <property type="term" value="P:proton transmembrane transport"/>
    <property type="evidence" value="ECO:0007669"/>
    <property type="project" value="UniProtKB-KW"/>
</dbReference>
<dbReference type="SUPFAM" id="SSF47928">
    <property type="entry name" value="N-terminal domain of the delta subunit of the F1F0-ATP synthase"/>
    <property type="match status" value="1"/>
</dbReference>
<evidence type="ECO:0000313" key="9">
    <source>
        <dbReference type="EMBL" id="CAK9168381.1"/>
    </source>
</evidence>
<evidence type="ECO:0000256" key="2">
    <source>
        <dbReference type="ARBA" id="ARBA00007046"/>
    </source>
</evidence>
<proteinExistence type="inferred from homology"/>
<evidence type="ECO:0000313" key="10">
    <source>
        <dbReference type="Proteomes" id="UP001642360"/>
    </source>
</evidence>
<keyword evidence="7" id="KW-0472">Membrane</keyword>
<evidence type="ECO:0000256" key="5">
    <source>
        <dbReference type="ARBA" id="ARBA00022781"/>
    </source>
</evidence>
<gene>
    <name evidence="9" type="ORF">ILEXP_LOCUS37760</name>
</gene>
<protein>
    <submittedName>
        <fullName evidence="9">Uncharacterized protein</fullName>
    </submittedName>
</protein>
<comment type="caution">
    <text evidence="9">The sequence shown here is derived from an EMBL/GenBank/DDBJ whole genome shotgun (WGS) entry which is preliminary data.</text>
</comment>
<accession>A0ABC8TG99</accession>
<dbReference type="InterPro" id="IPR026015">
    <property type="entry name" value="ATP_synth_OSCP/delta_N_sf"/>
</dbReference>
<evidence type="ECO:0000256" key="8">
    <source>
        <dbReference type="ARBA" id="ARBA00023310"/>
    </source>
</evidence>
<keyword evidence="4" id="KW-0813">Transport</keyword>
<reference evidence="9 10" key="1">
    <citation type="submission" date="2024-02" db="EMBL/GenBank/DDBJ databases">
        <authorList>
            <person name="Vignale AGUSTIN F."/>
            <person name="Sosa J E."/>
            <person name="Modenutti C."/>
        </authorList>
    </citation>
    <scope>NUCLEOTIDE SEQUENCE [LARGE SCALE GENOMIC DNA]</scope>
</reference>
<dbReference type="Pfam" id="PF00213">
    <property type="entry name" value="OSCP"/>
    <property type="match status" value="1"/>
</dbReference>
<keyword evidence="5" id="KW-0375">Hydrogen ion transport</keyword>
<comment type="similarity">
    <text evidence="2">Belongs to the ATPase delta chain family.</text>
</comment>
<name>A0ABC8TG99_9AQUA</name>
<dbReference type="GO" id="GO:0006754">
    <property type="term" value="P:ATP biosynthetic process"/>
    <property type="evidence" value="ECO:0007669"/>
    <property type="project" value="UniProtKB-KW"/>
</dbReference>
<dbReference type="GO" id="GO:0016020">
    <property type="term" value="C:membrane"/>
    <property type="evidence" value="ECO:0007669"/>
    <property type="project" value="UniProtKB-SubCell"/>
</dbReference>
<dbReference type="AlphaFoldDB" id="A0ABC8TG99"/>
<evidence type="ECO:0000256" key="3">
    <source>
        <dbReference type="ARBA" id="ARBA00011648"/>
    </source>
</evidence>
<dbReference type="Gene3D" id="1.10.520.20">
    <property type="entry name" value="N-terminal domain of the delta subunit of the F1F0-ATP synthase"/>
    <property type="match status" value="1"/>
</dbReference>
<evidence type="ECO:0000256" key="7">
    <source>
        <dbReference type="ARBA" id="ARBA00023136"/>
    </source>
</evidence>
<keyword evidence="6" id="KW-0406">Ion transport</keyword>
<dbReference type="EMBL" id="CAUOFW020005057">
    <property type="protein sequence ID" value="CAK9168381.1"/>
    <property type="molecule type" value="Genomic_DNA"/>
</dbReference>
<sequence length="105" mass="11734">MVDSITGSYANTLVKVANSNGTLKATSADIEKVEKFFSDPEVFYFFSNPTVNIAKKVRYGNGASKLIDMSVKKQLEEIAAQLVMFNSLFRTCSRRGSNHDLVRFE</sequence>
<organism evidence="9 10">
    <name type="scientific">Ilex paraguariensis</name>
    <name type="common">yerba mate</name>
    <dbReference type="NCBI Taxonomy" id="185542"/>
    <lineage>
        <taxon>Eukaryota</taxon>
        <taxon>Viridiplantae</taxon>
        <taxon>Streptophyta</taxon>
        <taxon>Embryophyta</taxon>
        <taxon>Tracheophyta</taxon>
        <taxon>Spermatophyta</taxon>
        <taxon>Magnoliopsida</taxon>
        <taxon>eudicotyledons</taxon>
        <taxon>Gunneridae</taxon>
        <taxon>Pentapetalae</taxon>
        <taxon>asterids</taxon>
        <taxon>campanulids</taxon>
        <taxon>Aquifoliales</taxon>
        <taxon>Aquifoliaceae</taxon>
        <taxon>Ilex</taxon>
    </lineage>
</organism>
<comment type="subcellular location">
    <subcellularLocation>
        <location evidence="1">Membrane</location>
    </subcellularLocation>
</comment>
<dbReference type="Proteomes" id="UP001642360">
    <property type="component" value="Unassembled WGS sequence"/>
</dbReference>
<comment type="subunit">
    <text evidence="3">F-type ATPases have 2 components, CF(1) - the catalytic core - and CF(0) - the membrane proton channel. CF(1) has five subunits: alpha(3), beta(3), gamma(1), delta(1), epsilon(1). CF(0) has three main subunits: a, b and c.</text>
</comment>
<dbReference type="PANTHER" id="PTHR11910">
    <property type="entry name" value="ATP SYNTHASE DELTA CHAIN"/>
    <property type="match status" value="1"/>
</dbReference>
<evidence type="ECO:0000256" key="6">
    <source>
        <dbReference type="ARBA" id="ARBA00023065"/>
    </source>
</evidence>
<keyword evidence="10" id="KW-1185">Reference proteome</keyword>